<dbReference type="EMBL" id="SLYC01000058">
    <property type="protein sequence ID" value="TCP95625.1"/>
    <property type="molecule type" value="Genomic_DNA"/>
</dbReference>
<dbReference type="GO" id="GO:0030001">
    <property type="term" value="P:metal ion transport"/>
    <property type="evidence" value="ECO:0007669"/>
    <property type="project" value="InterPro"/>
</dbReference>
<feature type="signal peptide" evidence="1">
    <location>
        <begin position="1"/>
        <end position="22"/>
    </location>
</feature>
<evidence type="ECO:0000313" key="2">
    <source>
        <dbReference type="EMBL" id="TCP95625.1"/>
    </source>
</evidence>
<dbReference type="GO" id="GO:0046872">
    <property type="term" value="F:metal ion binding"/>
    <property type="evidence" value="ECO:0007669"/>
    <property type="project" value="InterPro"/>
</dbReference>
<evidence type="ECO:0000313" key="3">
    <source>
        <dbReference type="Proteomes" id="UP000295504"/>
    </source>
</evidence>
<accession>A0A4R2T138</accession>
<dbReference type="Pfam" id="PF01297">
    <property type="entry name" value="ZnuA"/>
    <property type="match status" value="1"/>
</dbReference>
<comment type="caution">
    <text evidence="2">The sequence shown here is derived from an EMBL/GenBank/DDBJ whole genome shotgun (WGS) entry which is preliminary data.</text>
</comment>
<proteinExistence type="predicted"/>
<name>A0A4R2T138_9FIRM</name>
<dbReference type="PROSITE" id="PS51257">
    <property type="entry name" value="PROKAR_LIPOPROTEIN"/>
    <property type="match status" value="1"/>
</dbReference>
<dbReference type="InterPro" id="IPR006127">
    <property type="entry name" value="ZnuA-like"/>
</dbReference>
<dbReference type="OrthoDB" id="1951467at2"/>
<feature type="chain" id="PRO_5038730334" evidence="1">
    <location>
        <begin position="23"/>
        <end position="262"/>
    </location>
</feature>
<dbReference type="SUPFAM" id="SSF53807">
    <property type="entry name" value="Helical backbone' metal receptor"/>
    <property type="match status" value="1"/>
</dbReference>
<evidence type="ECO:0000256" key="1">
    <source>
        <dbReference type="SAM" id="SignalP"/>
    </source>
</evidence>
<keyword evidence="1" id="KW-0732">Signal</keyword>
<keyword evidence="3" id="KW-1185">Reference proteome</keyword>
<organism evidence="2 3">
    <name type="scientific">Serpentinicella alkaliphila</name>
    <dbReference type="NCBI Taxonomy" id="1734049"/>
    <lineage>
        <taxon>Bacteria</taxon>
        <taxon>Bacillati</taxon>
        <taxon>Bacillota</taxon>
        <taxon>Clostridia</taxon>
        <taxon>Peptostreptococcales</taxon>
        <taxon>Natronincolaceae</taxon>
        <taxon>Serpentinicella</taxon>
    </lineage>
</organism>
<dbReference type="AlphaFoldDB" id="A0A4R2T138"/>
<reference evidence="2 3" key="1">
    <citation type="submission" date="2019-03" db="EMBL/GenBank/DDBJ databases">
        <title>Genomic Encyclopedia of Type Strains, Phase IV (KMG-IV): sequencing the most valuable type-strain genomes for metagenomic binning, comparative biology and taxonomic classification.</title>
        <authorList>
            <person name="Goeker M."/>
        </authorList>
    </citation>
    <scope>NUCLEOTIDE SEQUENCE [LARGE SCALE GENOMIC DNA]</scope>
    <source>
        <strain evidence="2 3">DSM 100013</strain>
    </source>
</reference>
<dbReference type="Gene3D" id="3.40.50.1980">
    <property type="entry name" value="Nitrogenase molybdenum iron protein domain"/>
    <property type="match status" value="1"/>
</dbReference>
<gene>
    <name evidence="2" type="ORF">EDD79_10589</name>
</gene>
<protein>
    <submittedName>
        <fullName evidence="2">Zinc transport system substrate-binding protein/iron/zinc/copper transport system substrate-binding protein</fullName>
    </submittedName>
</protein>
<dbReference type="Proteomes" id="UP000295504">
    <property type="component" value="Unassembled WGS sequence"/>
</dbReference>
<dbReference type="RefSeq" id="WP_132849667.1">
    <property type="nucleotide sequence ID" value="NZ_CP058648.1"/>
</dbReference>
<sequence length="262" mass="28970">MKLKKSLLLVVLLLISSLIVFGCTKSVTNTPAVQENPSDQLSIVASTSWTALIAEAATGESVDVIAPVELRHPPEYDFKPSDIVAVQEADWVILAGYEGFMKKILESNSIDEEKTIQIRTTNTYDHLVAQTRVIAEKLGTLEIQQSWENEFTNVMNSILEQAENKEISQTKVLVHMHMADFVRSLGFEVLEVYGAEELSPAKIGELSKLNPDLIIDNYHNPQGIAIAEVSGVARVELRNFPGPQHKSIIELVTDNATILGLY</sequence>